<reference evidence="1 2" key="1">
    <citation type="submission" date="2019-06" db="EMBL/GenBank/DDBJ databases">
        <title>Genomic Encyclopedia of Type Strains, Phase IV (KMG-V): Genome sequencing to study the core and pangenomes of soil and plant-associated prokaryotes.</title>
        <authorList>
            <person name="Whitman W."/>
        </authorList>
    </citation>
    <scope>NUCLEOTIDE SEQUENCE [LARGE SCALE GENOMIC DNA]</scope>
    <source>
        <strain evidence="1 2">BR 12005</strain>
    </source>
</reference>
<proteinExistence type="predicted"/>
<comment type="caution">
    <text evidence="1">The sequence shown here is derived from an EMBL/GenBank/DDBJ whole genome shotgun (WGS) entry which is preliminary data.</text>
</comment>
<gene>
    <name evidence="1" type="ORF">FBZ87_10178</name>
</gene>
<protein>
    <submittedName>
        <fullName evidence="1">Uncharacterized protein</fullName>
    </submittedName>
</protein>
<dbReference type="AlphaFoldDB" id="A0A560KGC5"/>
<name>A0A560KGC5_9PROT</name>
<evidence type="ECO:0000313" key="1">
    <source>
        <dbReference type="EMBL" id="TWB82375.1"/>
    </source>
</evidence>
<accession>A0A560KGC5</accession>
<sequence>MFIFTGLFADPAEGLPEQFSRLWPGLDIIRIDRPIVAIAARFDPHLDDEAMDRAVPLVEALSARHPAGRFLLLHTECFGGDCGYRGQILQDGRTVLKADGDGAALRRLIGYWGIDLGPQARFEPLRRDFPWRRETPPG</sequence>
<dbReference type="EMBL" id="VITV01000001">
    <property type="protein sequence ID" value="TWB82375.1"/>
    <property type="molecule type" value="Genomic_DNA"/>
</dbReference>
<organism evidence="1 2">
    <name type="scientific">Nitrospirillum amazonense</name>
    <dbReference type="NCBI Taxonomy" id="28077"/>
    <lineage>
        <taxon>Bacteria</taxon>
        <taxon>Pseudomonadati</taxon>
        <taxon>Pseudomonadota</taxon>
        <taxon>Alphaproteobacteria</taxon>
        <taxon>Rhodospirillales</taxon>
        <taxon>Azospirillaceae</taxon>
        <taxon>Nitrospirillum</taxon>
    </lineage>
</organism>
<evidence type="ECO:0000313" key="2">
    <source>
        <dbReference type="Proteomes" id="UP000320516"/>
    </source>
</evidence>
<dbReference type="Proteomes" id="UP000320516">
    <property type="component" value="Unassembled WGS sequence"/>
</dbReference>
<dbReference type="RefSeq" id="WP_145608262.1">
    <property type="nucleotide sequence ID" value="NZ_JARPAF010000004.1"/>
</dbReference>